<proteinExistence type="inferred from homology"/>
<dbReference type="Pfam" id="PF00126">
    <property type="entry name" value="HTH_1"/>
    <property type="match status" value="1"/>
</dbReference>
<dbReference type="InterPro" id="IPR036388">
    <property type="entry name" value="WH-like_DNA-bd_sf"/>
</dbReference>
<dbReference type="SUPFAM" id="SSF53850">
    <property type="entry name" value="Periplasmic binding protein-like II"/>
    <property type="match status" value="1"/>
</dbReference>
<dbReference type="FunFam" id="1.10.10.10:FF:000001">
    <property type="entry name" value="LysR family transcriptional regulator"/>
    <property type="match status" value="1"/>
</dbReference>
<keyword evidence="4" id="KW-0804">Transcription</keyword>
<dbReference type="PANTHER" id="PTHR30537">
    <property type="entry name" value="HTH-TYPE TRANSCRIPTIONAL REGULATOR"/>
    <property type="match status" value="1"/>
</dbReference>
<keyword evidence="7" id="KW-1185">Reference proteome</keyword>
<dbReference type="RefSeq" id="WP_149668311.1">
    <property type="nucleotide sequence ID" value="NZ_VTUZ01000001.1"/>
</dbReference>
<dbReference type="SUPFAM" id="SSF46785">
    <property type="entry name" value="Winged helix' DNA-binding domain"/>
    <property type="match status" value="1"/>
</dbReference>
<dbReference type="Gene3D" id="1.10.10.10">
    <property type="entry name" value="Winged helix-like DNA-binding domain superfamily/Winged helix DNA-binding domain"/>
    <property type="match status" value="1"/>
</dbReference>
<comment type="similarity">
    <text evidence="1">Belongs to the LysR transcriptional regulatory family.</text>
</comment>
<evidence type="ECO:0000256" key="3">
    <source>
        <dbReference type="ARBA" id="ARBA00023125"/>
    </source>
</evidence>
<dbReference type="Proteomes" id="UP000325273">
    <property type="component" value="Unassembled WGS sequence"/>
</dbReference>
<name>A0A5B0HLT1_9BURK</name>
<dbReference type="AlphaFoldDB" id="A0A5B0HLT1"/>
<evidence type="ECO:0000256" key="2">
    <source>
        <dbReference type="ARBA" id="ARBA00023015"/>
    </source>
</evidence>
<keyword evidence="3" id="KW-0238">DNA-binding</keyword>
<evidence type="ECO:0000313" key="6">
    <source>
        <dbReference type="EMBL" id="KAA1016198.1"/>
    </source>
</evidence>
<gene>
    <name evidence="6" type="ORF">FVF58_02325</name>
</gene>
<keyword evidence="2" id="KW-0805">Transcription regulation</keyword>
<organism evidence="6 7">
    <name type="scientific">Paraburkholderia panacisoli</name>
    <dbReference type="NCBI Taxonomy" id="2603818"/>
    <lineage>
        <taxon>Bacteria</taxon>
        <taxon>Pseudomonadati</taxon>
        <taxon>Pseudomonadota</taxon>
        <taxon>Betaproteobacteria</taxon>
        <taxon>Burkholderiales</taxon>
        <taxon>Burkholderiaceae</taxon>
        <taxon>Paraburkholderia</taxon>
    </lineage>
</organism>
<dbReference type="GO" id="GO:0043565">
    <property type="term" value="F:sequence-specific DNA binding"/>
    <property type="evidence" value="ECO:0007669"/>
    <property type="project" value="TreeGrafter"/>
</dbReference>
<dbReference type="InterPro" id="IPR036390">
    <property type="entry name" value="WH_DNA-bd_sf"/>
</dbReference>
<dbReference type="CDD" id="cd08422">
    <property type="entry name" value="PBP2_CrgA_like"/>
    <property type="match status" value="1"/>
</dbReference>
<dbReference type="PANTHER" id="PTHR30537:SF5">
    <property type="entry name" value="HTH-TYPE TRANSCRIPTIONAL ACTIVATOR TTDR-RELATED"/>
    <property type="match status" value="1"/>
</dbReference>
<dbReference type="PROSITE" id="PS50931">
    <property type="entry name" value="HTH_LYSR"/>
    <property type="match status" value="1"/>
</dbReference>
<dbReference type="InterPro" id="IPR005119">
    <property type="entry name" value="LysR_subst-bd"/>
</dbReference>
<protein>
    <submittedName>
        <fullName evidence="6">LysR family transcriptional regulator</fullName>
    </submittedName>
</protein>
<reference evidence="6 7" key="1">
    <citation type="submission" date="2019-08" db="EMBL/GenBank/DDBJ databases">
        <title>Paraburkholderia sp. DCY113.</title>
        <authorList>
            <person name="Kang J."/>
        </authorList>
    </citation>
    <scope>NUCLEOTIDE SEQUENCE [LARGE SCALE GENOMIC DNA]</scope>
    <source>
        <strain evidence="6 7">DCY113</strain>
    </source>
</reference>
<evidence type="ECO:0000259" key="5">
    <source>
        <dbReference type="PROSITE" id="PS50931"/>
    </source>
</evidence>
<dbReference type="Gene3D" id="3.40.190.290">
    <property type="match status" value="1"/>
</dbReference>
<sequence>MDTFQKMRTFVRVAESGGFTAAAVRLNLATGQVSRAVSELEQHLRTRLFNRTTRRVALTEAGKRYLHRCYQILTSLDQAEAEASDAHVVPSGRLRVHATASFGQHYVMPAIMRYQKRYPQVTVELTLSQHVPDLIDEGYDVSIQLSGTELPTSGLIAVRVGTFYSILCASPSYLAERGTASSVADLADHTCLQTTSLTPARSHWDLDGPNGREVFDLPPSPFRVNIAEAMAFALRDGLGVGALPLWTALPWLRDGTLTRVLPSYRVSEMQIHALYTSREYLDAKIRSWVDFLQASIPQMLDDDELTSNQPRSR</sequence>
<dbReference type="Pfam" id="PF03466">
    <property type="entry name" value="LysR_substrate"/>
    <property type="match status" value="1"/>
</dbReference>
<dbReference type="EMBL" id="VTUZ01000001">
    <property type="protein sequence ID" value="KAA1016198.1"/>
    <property type="molecule type" value="Genomic_DNA"/>
</dbReference>
<evidence type="ECO:0000256" key="4">
    <source>
        <dbReference type="ARBA" id="ARBA00023163"/>
    </source>
</evidence>
<evidence type="ECO:0000256" key="1">
    <source>
        <dbReference type="ARBA" id="ARBA00009437"/>
    </source>
</evidence>
<comment type="caution">
    <text evidence="6">The sequence shown here is derived from an EMBL/GenBank/DDBJ whole genome shotgun (WGS) entry which is preliminary data.</text>
</comment>
<dbReference type="InterPro" id="IPR000847">
    <property type="entry name" value="LysR_HTH_N"/>
</dbReference>
<evidence type="ECO:0000313" key="7">
    <source>
        <dbReference type="Proteomes" id="UP000325273"/>
    </source>
</evidence>
<feature type="domain" description="HTH lysR-type" evidence="5">
    <location>
        <begin position="1"/>
        <end position="59"/>
    </location>
</feature>
<accession>A0A5B0HLT1</accession>
<dbReference type="GO" id="GO:0003700">
    <property type="term" value="F:DNA-binding transcription factor activity"/>
    <property type="evidence" value="ECO:0007669"/>
    <property type="project" value="InterPro"/>
</dbReference>
<dbReference type="GO" id="GO:0006351">
    <property type="term" value="P:DNA-templated transcription"/>
    <property type="evidence" value="ECO:0007669"/>
    <property type="project" value="TreeGrafter"/>
</dbReference>
<dbReference type="InterPro" id="IPR058163">
    <property type="entry name" value="LysR-type_TF_proteobact-type"/>
</dbReference>